<protein>
    <submittedName>
        <fullName evidence="1">Uncharacterized protein</fullName>
    </submittedName>
</protein>
<keyword evidence="2" id="KW-1185">Reference proteome</keyword>
<gene>
    <name evidence="1" type="ORF">pETSU_215</name>
</gene>
<sequence length="117" mass="13089">MALHLTPEAFNKACSLMMIKAVEHRHSTVKANIAKKAAYKELKHFFSLDGNLLKIVKHESKYFFIEREVGGVSIIPKPGGTGIYVTAENLHLLGGFLKHSPKPTTMAQWRQTFLGLL</sequence>
<dbReference type="EMBL" id="MK689364">
    <property type="protein sequence ID" value="QBZ70797.1"/>
    <property type="molecule type" value="Genomic_DNA"/>
</dbReference>
<accession>A0A4D6DWQ9</accession>
<organism evidence="1 2">
    <name type="scientific">Edwardsiella phage pEt-SU</name>
    <dbReference type="NCBI Taxonomy" id="2562142"/>
    <lineage>
        <taxon>Viruses</taxon>
        <taxon>Duplodnaviria</taxon>
        <taxon>Heunggongvirae</taxon>
        <taxon>Uroviricota</taxon>
        <taxon>Caudoviricetes</taxon>
        <taxon>Chimalliviridae</taxon>
        <taxon>Petsuvirus</taxon>
        <taxon>Petsuvirus pEtSU</taxon>
    </lineage>
</organism>
<reference evidence="1 2" key="1">
    <citation type="submission" date="2019-03" db="EMBL/GenBank/DDBJ databases">
        <authorList>
            <person name="Kim S.G."/>
            <person name="Park S.C."/>
        </authorList>
    </citation>
    <scope>NUCLEOTIDE SEQUENCE [LARGE SCALE GENOMIC DNA]</scope>
</reference>
<evidence type="ECO:0000313" key="2">
    <source>
        <dbReference type="Proteomes" id="UP000297195"/>
    </source>
</evidence>
<evidence type="ECO:0000313" key="1">
    <source>
        <dbReference type="EMBL" id="QBZ70797.1"/>
    </source>
</evidence>
<name>A0A4D6DWQ9_9CAUD</name>
<dbReference type="Proteomes" id="UP000297195">
    <property type="component" value="Segment"/>
</dbReference>
<proteinExistence type="predicted"/>